<dbReference type="EMBL" id="SRHE01000163">
    <property type="protein sequence ID" value="TWW09850.1"/>
    <property type="molecule type" value="Genomic_DNA"/>
</dbReference>
<comment type="similarity">
    <text evidence="1">Belongs to the HipA Ser/Thr kinase family.</text>
</comment>
<protein>
    <submittedName>
        <fullName evidence="5">Phosphatidylinositol kinase</fullName>
    </submittedName>
</protein>
<evidence type="ECO:0000256" key="3">
    <source>
        <dbReference type="ARBA" id="ARBA00022777"/>
    </source>
</evidence>
<evidence type="ECO:0000259" key="4">
    <source>
        <dbReference type="Pfam" id="PF07804"/>
    </source>
</evidence>
<dbReference type="Gene3D" id="1.10.1070.20">
    <property type="match status" value="1"/>
</dbReference>
<evidence type="ECO:0000313" key="6">
    <source>
        <dbReference type="Proteomes" id="UP000321083"/>
    </source>
</evidence>
<keyword evidence="3 5" id="KW-0418">Kinase</keyword>
<sequence>MAGKMSISGVQEKVSLRLSDDPEKLEIAPSGGRYILKPDPSRFAFIPANEHLTMSLARQADIEVPVFGLFNLQDGATAYLIRRFDRQDDGSKLAVEDFCQLTGKSMRDKYEGSGELCVRVLRQHATEPAIEIRRLFKILLFGWCVSNGDQHLKNFSLLTLPNGIRRLSPAYDLICTRLPIPDDRSLSLSISGKKNNLTRRHWLDFADYCQLSKPTAQKLIERQIGSLESSVSTIRNSFLPDDLKMEYAEILRENTARLSLSE</sequence>
<evidence type="ECO:0000256" key="2">
    <source>
        <dbReference type="ARBA" id="ARBA00022679"/>
    </source>
</evidence>
<proteinExistence type="inferred from homology"/>
<dbReference type="GO" id="GO:0004674">
    <property type="term" value="F:protein serine/threonine kinase activity"/>
    <property type="evidence" value="ECO:0007669"/>
    <property type="project" value="TreeGrafter"/>
</dbReference>
<name>A0A5C6M4X9_9PLAN</name>
<comment type="caution">
    <text evidence="5">The sequence shown here is derived from an EMBL/GenBank/DDBJ whole genome shotgun (WGS) entry which is preliminary data.</text>
</comment>
<dbReference type="PANTHER" id="PTHR37419:SF1">
    <property type="entry name" value="SERINE_THREONINE-PROTEIN KINASE TOXIN HIPA"/>
    <property type="match status" value="1"/>
</dbReference>
<gene>
    <name evidence="5" type="ORF">E3A20_10180</name>
</gene>
<dbReference type="PANTHER" id="PTHR37419">
    <property type="entry name" value="SERINE/THREONINE-PROTEIN KINASE TOXIN HIPA"/>
    <property type="match status" value="1"/>
</dbReference>
<dbReference type="AlphaFoldDB" id="A0A5C6M4X9"/>
<organism evidence="5 6">
    <name type="scientific">Planctomyces bekefii</name>
    <dbReference type="NCBI Taxonomy" id="1653850"/>
    <lineage>
        <taxon>Bacteria</taxon>
        <taxon>Pseudomonadati</taxon>
        <taxon>Planctomycetota</taxon>
        <taxon>Planctomycetia</taxon>
        <taxon>Planctomycetales</taxon>
        <taxon>Planctomycetaceae</taxon>
        <taxon>Planctomyces</taxon>
    </lineage>
</organism>
<feature type="domain" description="HipA-like C-terminal" evidence="4">
    <location>
        <begin position="5"/>
        <end position="228"/>
    </location>
</feature>
<keyword evidence="6" id="KW-1185">Reference proteome</keyword>
<dbReference type="InterPro" id="IPR052028">
    <property type="entry name" value="HipA_Ser/Thr_kinase"/>
</dbReference>
<dbReference type="Proteomes" id="UP000321083">
    <property type="component" value="Unassembled WGS sequence"/>
</dbReference>
<evidence type="ECO:0000313" key="5">
    <source>
        <dbReference type="EMBL" id="TWW09850.1"/>
    </source>
</evidence>
<dbReference type="InterPro" id="IPR012893">
    <property type="entry name" value="HipA-like_C"/>
</dbReference>
<dbReference type="Pfam" id="PF07804">
    <property type="entry name" value="HipA_C"/>
    <property type="match status" value="1"/>
</dbReference>
<keyword evidence="2" id="KW-0808">Transferase</keyword>
<evidence type="ECO:0000256" key="1">
    <source>
        <dbReference type="ARBA" id="ARBA00010164"/>
    </source>
</evidence>
<reference evidence="5 6" key="2">
    <citation type="submission" date="2019-08" db="EMBL/GenBank/DDBJ databases">
        <authorList>
            <person name="Henke P."/>
        </authorList>
    </citation>
    <scope>NUCLEOTIDE SEQUENCE [LARGE SCALE GENOMIC DNA]</scope>
    <source>
        <strain evidence="5">Phe10_nw2017</strain>
    </source>
</reference>
<reference evidence="5 6" key="1">
    <citation type="submission" date="2019-08" db="EMBL/GenBank/DDBJ databases">
        <title>100 year-old enigma solved: identification of Planctomyces bekefii, the type genus and species of the phylum Planctomycetes.</title>
        <authorList>
            <person name="Svetlana D.N."/>
            <person name="Overmann J."/>
        </authorList>
    </citation>
    <scope>NUCLEOTIDE SEQUENCE [LARGE SCALE GENOMIC DNA]</scope>
    <source>
        <strain evidence="5">Phe10_nw2017</strain>
    </source>
</reference>
<accession>A0A5C6M4X9</accession>
<dbReference type="GO" id="GO:0005829">
    <property type="term" value="C:cytosol"/>
    <property type="evidence" value="ECO:0007669"/>
    <property type="project" value="TreeGrafter"/>
</dbReference>